<gene>
    <name evidence="2" type="ORF">FB389_0618</name>
</gene>
<proteinExistence type="predicted"/>
<dbReference type="GO" id="GO:0071111">
    <property type="term" value="F:cyclic-guanylate-specific phosphodiesterase activity"/>
    <property type="evidence" value="ECO:0007669"/>
    <property type="project" value="InterPro"/>
</dbReference>
<organism evidence="2 3">
    <name type="scientific">Rarobacter incanus</name>
    <dbReference type="NCBI Taxonomy" id="153494"/>
    <lineage>
        <taxon>Bacteria</taxon>
        <taxon>Bacillati</taxon>
        <taxon>Actinomycetota</taxon>
        <taxon>Actinomycetes</taxon>
        <taxon>Micrococcales</taxon>
        <taxon>Rarobacteraceae</taxon>
        <taxon>Rarobacter</taxon>
    </lineage>
</organism>
<comment type="caution">
    <text evidence="2">The sequence shown here is derived from an EMBL/GenBank/DDBJ whole genome shotgun (WGS) entry which is preliminary data.</text>
</comment>
<sequence length="282" mass="30496">MVSAEMPVSELELLFRAERLRFVGVAGNDPNSFGLITRAHYGMMLTGRLGYGRAVHSRRRVEEITDFAPLVLGPEVLIADAAARAMARGFKRRYDPIVVAGEQWRYAESGDVTRALVSALSARTRRDALTGIPTRLAVMADLARRCEKAAGGRARIALLLVRVRALGKINAAYGSNGGDAVLRAVSESLGNHRAPGAEVGRISGRVFSVAVSLPDADELTIAASVDAIRESQVRGLACVPRGIPQSVWPDFNFGVSWTSGTITSADDLMRVAEERLRADRRR</sequence>
<dbReference type="InterPro" id="IPR029787">
    <property type="entry name" value="Nucleotide_cyclase"/>
</dbReference>
<reference evidence="2 3" key="1">
    <citation type="submission" date="2019-06" db="EMBL/GenBank/DDBJ databases">
        <title>Sequencing the genomes of 1000 actinobacteria strains.</title>
        <authorList>
            <person name="Klenk H.-P."/>
        </authorList>
    </citation>
    <scope>NUCLEOTIDE SEQUENCE [LARGE SCALE GENOMIC DNA]</scope>
    <source>
        <strain evidence="2 3">DSM 10596</strain>
    </source>
</reference>
<evidence type="ECO:0000259" key="1">
    <source>
        <dbReference type="PROSITE" id="PS50887"/>
    </source>
</evidence>
<dbReference type="EMBL" id="VFNV01000001">
    <property type="protein sequence ID" value="TQK75974.1"/>
    <property type="molecule type" value="Genomic_DNA"/>
</dbReference>
<dbReference type="PROSITE" id="PS50887">
    <property type="entry name" value="GGDEF"/>
    <property type="match status" value="1"/>
</dbReference>
<dbReference type="SMART" id="SM00267">
    <property type="entry name" value="GGDEF"/>
    <property type="match status" value="1"/>
</dbReference>
<evidence type="ECO:0000313" key="2">
    <source>
        <dbReference type="EMBL" id="TQK75974.1"/>
    </source>
</evidence>
<evidence type="ECO:0000313" key="3">
    <source>
        <dbReference type="Proteomes" id="UP000316181"/>
    </source>
</evidence>
<name>A0A542SMX5_9MICO</name>
<accession>A0A542SMX5</accession>
<dbReference type="Gene3D" id="3.30.70.270">
    <property type="match status" value="1"/>
</dbReference>
<dbReference type="InterPro" id="IPR000160">
    <property type="entry name" value="GGDEF_dom"/>
</dbReference>
<dbReference type="Proteomes" id="UP000316181">
    <property type="component" value="Unassembled WGS sequence"/>
</dbReference>
<dbReference type="InterPro" id="IPR043128">
    <property type="entry name" value="Rev_trsase/Diguanyl_cyclase"/>
</dbReference>
<dbReference type="PANTHER" id="PTHR33121:SF70">
    <property type="entry name" value="SIGNALING PROTEIN YKOW"/>
    <property type="match status" value="1"/>
</dbReference>
<dbReference type="PANTHER" id="PTHR33121">
    <property type="entry name" value="CYCLIC DI-GMP PHOSPHODIESTERASE PDEF"/>
    <property type="match status" value="1"/>
</dbReference>
<keyword evidence="3" id="KW-1185">Reference proteome</keyword>
<dbReference type="AlphaFoldDB" id="A0A542SMX5"/>
<protein>
    <submittedName>
        <fullName evidence="2">Diguanylate cyclase (GGDEF)-like protein</fullName>
    </submittedName>
</protein>
<dbReference type="Pfam" id="PF00990">
    <property type="entry name" value="GGDEF"/>
    <property type="match status" value="1"/>
</dbReference>
<feature type="domain" description="GGDEF" evidence="1">
    <location>
        <begin position="154"/>
        <end position="282"/>
    </location>
</feature>
<dbReference type="SUPFAM" id="SSF55073">
    <property type="entry name" value="Nucleotide cyclase"/>
    <property type="match status" value="1"/>
</dbReference>
<dbReference type="InterPro" id="IPR050706">
    <property type="entry name" value="Cyclic-di-GMP_PDE-like"/>
</dbReference>